<proteinExistence type="predicted"/>
<comment type="caution">
    <text evidence="1">The sequence shown here is derived from an EMBL/GenBank/DDBJ whole genome shotgun (WGS) entry which is preliminary data.</text>
</comment>
<accession>A0ABN7I9F9</accession>
<evidence type="ECO:0000313" key="2">
    <source>
        <dbReference type="Proteomes" id="UP000656319"/>
    </source>
</evidence>
<gene>
    <name evidence="1" type="ORF">LMG27952_05447</name>
</gene>
<evidence type="ECO:0000313" key="1">
    <source>
        <dbReference type="EMBL" id="CAD6553414.1"/>
    </source>
</evidence>
<reference evidence="1 2" key="1">
    <citation type="submission" date="2020-10" db="EMBL/GenBank/DDBJ databases">
        <authorList>
            <person name="Peeters C."/>
        </authorList>
    </citation>
    <scope>NUCLEOTIDE SEQUENCE [LARGE SCALE GENOMIC DNA]</scope>
    <source>
        <strain evidence="1 2">LMG 27952</strain>
    </source>
</reference>
<name>A0ABN7I9F9_9BURK</name>
<dbReference type="Proteomes" id="UP000656319">
    <property type="component" value="Unassembled WGS sequence"/>
</dbReference>
<dbReference type="EMBL" id="CAJHCQ010000016">
    <property type="protein sequence ID" value="CAD6553414.1"/>
    <property type="molecule type" value="Genomic_DNA"/>
</dbReference>
<protein>
    <submittedName>
        <fullName evidence="1">Uncharacterized protein</fullName>
    </submittedName>
</protein>
<keyword evidence="2" id="KW-1185">Reference proteome</keyword>
<organism evidence="1 2">
    <name type="scientific">Paraburkholderia hiiakae</name>
    <dbReference type="NCBI Taxonomy" id="1081782"/>
    <lineage>
        <taxon>Bacteria</taxon>
        <taxon>Pseudomonadati</taxon>
        <taxon>Pseudomonadota</taxon>
        <taxon>Betaproteobacteria</taxon>
        <taxon>Burkholderiales</taxon>
        <taxon>Burkholderiaceae</taxon>
        <taxon>Paraburkholderia</taxon>
    </lineage>
</organism>
<sequence length="83" mass="9601">MLEDCFVFRNFVWRSGFAMGSNIGRAGHKLSRYRTDTTGYQVRVRKMTNADGRVESIVHHVDEMIAKGGQKMKKRMSFSQIDK</sequence>